<feature type="compositionally biased region" description="Low complexity" evidence="1">
    <location>
        <begin position="160"/>
        <end position="175"/>
    </location>
</feature>
<evidence type="ECO:0000313" key="5">
    <source>
        <dbReference type="Proteomes" id="UP001141552"/>
    </source>
</evidence>
<reference evidence="4" key="2">
    <citation type="journal article" date="2023" name="Plants (Basel)">
        <title>Annotation of the Turnera subulata (Passifloraceae) Draft Genome Reveals the S-Locus Evolved after the Divergence of Turneroideae from Passifloroideae in a Stepwise Manner.</title>
        <authorList>
            <person name="Henning P.M."/>
            <person name="Roalson E.H."/>
            <person name="Mir W."/>
            <person name="McCubbin A.G."/>
            <person name="Shore J.S."/>
        </authorList>
    </citation>
    <scope>NUCLEOTIDE SEQUENCE</scope>
    <source>
        <strain evidence="4">F60SS</strain>
    </source>
</reference>
<dbReference type="Proteomes" id="UP001141552">
    <property type="component" value="Unassembled WGS sequence"/>
</dbReference>
<protein>
    <recommendedName>
        <fullName evidence="6">MHD1 domain-containing protein</fullName>
    </recommendedName>
</protein>
<feature type="region of interest" description="Disordered" evidence="1">
    <location>
        <begin position="141"/>
        <end position="187"/>
    </location>
</feature>
<evidence type="ECO:0000259" key="2">
    <source>
        <dbReference type="PROSITE" id="PS51258"/>
    </source>
</evidence>
<dbReference type="PANTHER" id="PTHR31280">
    <property type="entry name" value="PROTEIN UNC-13 HOMOLOG"/>
    <property type="match status" value="1"/>
</dbReference>
<reference evidence="4" key="1">
    <citation type="submission" date="2022-02" db="EMBL/GenBank/DDBJ databases">
        <authorList>
            <person name="Henning P.M."/>
            <person name="McCubbin A.G."/>
            <person name="Shore J.S."/>
        </authorList>
    </citation>
    <scope>NUCLEOTIDE SEQUENCE</scope>
    <source>
        <strain evidence="4">F60SS</strain>
        <tissue evidence="4">Leaves</tissue>
    </source>
</reference>
<dbReference type="InterPro" id="IPR057984">
    <property type="entry name" value="PATROL1_C"/>
</dbReference>
<dbReference type="PROSITE" id="PS51258">
    <property type="entry name" value="MHD1"/>
    <property type="match status" value="1"/>
</dbReference>
<evidence type="ECO:0000259" key="3">
    <source>
        <dbReference type="PROSITE" id="PS51259"/>
    </source>
</evidence>
<feature type="compositionally biased region" description="Polar residues" evidence="1">
    <location>
        <begin position="147"/>
        <end position="159"/>
    </location>
</feature>
<keyword evidence="5" id="KW-1185">Reference proteome</keyword>
<dbReference type="PANTHER" id="PTHR31280:SF1">
    <property type="entry name" value="OS03G0138600 PROTEIN"/>
    <property type="match status" value="1"/>
</dbReference>
<name>A0A9Q0J6W3_9ROSI</name>
<sequence length="1055" mass="116472">MAHHVRAETFSGPINLVSASAVSALSLEETDLTWPFGNLEELDNDDIREAAYEVFFTSCRSSPGFGGGRNALSFYSRDRGGSGGGAGDSSSGYLDGGEGGGGGVGGGGALGSPGGRLGSSSSMVITTPQSKIKRVLGLKMLKRSPSRRMSTGGSTTISVSASPGSPSTNGSTSPGLAFSTVPGPARARRPMTSAEIMRLQMGVTEQSDNRLRKTLMRALVGQTGKRAETIILPLELLRHLKPSEFNDSQEYHFWQKRQLKILEAGLILHPAIPLEKSNTYAMRFREIIRACESKPLDTSKNSDTMRTLCNSIVSLSWRSANGTPADVCHWADGFPINIHIYVALLRSIFDFRDETLVLDEVDELVELIKKTWTTLGISKGIHNLCFTWVFFQQYVLTGQSEPDLLYATHAMLSTEVANDAKKPDREAVYVKLLSSMLGSMQEWAEKRLLYYHEYFQRGALIENLLPLALSASSILGDDVSIAEVVSKANGDTPADSSPDRVDYYVRASIKNAFAKIIETGSYKKSTSSEVEDEATDALLQLANETEDLALRERESFSPIFKKWLHNAASVAAVTLHQCYGAVLNQYLSGITMLNSDTVEVLNRAGKLEKVLVQMVVEDSVECEDGGKSIVREMVPYEVESVILKLMGQWIERKLKRGKESIDRAKECETWNPKSKNEPYAQSAVELMKLAQEAVDEFFRIPVGISNELVYELAEGLEQLFRDYINLLIACGSKQSYLPTLPPLTRCNRDSKFLKLWKKATPCAVSVEGMQQVGNTEVHHPRPSTSRGTQRLYIRLNTLHYLQSHIHALDKTLALAPRTAPSSRAPSGDNRSGRGNGSSYFDQALESIQNGTQHVSEVAAYRLIFLDSNSVFYETLYVGDVANARIKPALRILKQNLTLMTAILTDRAQPLALREVMKAAFEAFSMVLLAGGYGRVFYITDHQMIEEDFESLKHTFSTCGEGLMNEEVLDREAEVVEGVIGLMKKNTEQLMEDFSILICEASGVGVVSPRQKLPMPPTTGRWNRADPNTILRVLCHRNDKAANHFLKKSFSLAKRK</sequence>
<feature type="compositionally biased region" description="Gly residues" evidence="1">
    <location>
        <begin position="94"/>
        <end position="117"/>
    </location>
</feature>
<dbReference type="InterPro" id="IPR008528">
    <property type="entry name" value="unc-13_homologue"/>
</dbReference>
<proteinExistence type="predicted"/>
<gene>
    <name evidence="4" type="ORF">Tsubulata_038421</name>
</gene>
<evidence type="ECO:0008006" key="6">
    <source>
        <dbReference type="Google" id="ProtNLM"/>
    </source>
</evidence>
<accession>A0A9Q0J6W3</accession>
<dbReference type="InterPro" id="IPR014770">
    <property type="entry name" value="Munc13_1"/>
</dbReference>
<evidence type="ECO:0000313" key="4">
    <source>
        <dbReference type="EMBL" id="KAJ4830534.1"/>
    </source>
</evidence>
<dbReference type="OrthoDB" id="2015333at2759"/>
<dbReference type="Pfam" id="PF25761">
    <property type="entry name" value="TPR_PATROL1"/>
    <property type="match status" value="1"/>
</dbReference>
<feature type="domain" description="MHD1" evidence="2">
    <location>
        <begin position="598"/>
        <end position="740"/>
    </location>
</feature>
<dbReference type="PROSITE" id="PS51259">
    <property type="entry name" value="MHD2"/>
    <property type="match status" value="1"/>
</dbReference>
<dbReference type="InterPro" id="IPR014772">
    <property type="entry name" value="Munc13_dom-2"/>
</dbReference>
<evidence type="ECO:0000256" key="1">
    <source>
        <dbReference type="SAM" id="MobiDB-lite"/>
    </source>
</evidence>
<dbReference type="EMBL" id="JAKUCV010005621">
    <property type="protein sequence ID" value="KAJ4830534.1"/>
    <property type="molecule type" value="Genomic_DNA"/>
</dbReference>
<feature type="region of interest" description="Disordered" evidence="1">
    <location>
        <begin position="79"/>
        <end position="122"/>
    </location>
</feature>
<dbReference type="AlphaFoldDB" id="A0A9Q0J6W3"/>
<organism evidence="4 5">
    <name type="scientific">Turnera subulata</name>
    <dbReference type="NCBI Taxonomy" id="218843"/>
    <lineage>
        <taxon>Eukaryota</taxon>
        <taxon>Viridiplantae</taxon>
        <taxon>Streptophyta</taxon>
        <taxon>Embryophyta</taxon>
        <taxon>Tracheophyta</taxon>
        <taxon>Spermatophyta</taxon>
        <taxon>Magnoliopsida</taxon>
        <taxon>eudicotyledons</taxon>
        <taxon>Gunneridae</taxon>
        <taxon>Pentapetalae</taxon>
        <taxon>rosids</taxon>
        <taxon>fabids</taxon>
        <taxon>Malpighiales</taxon>
        <taxon>Passifloraceae</taxon>
        <taxon>Turnera</taxon>
    </lineage>
</organism>
<comment type="caution">
    <text evidence="4">The sequence shown here is derived from an EMBL/GenBank/DDBJ whole genome shotgun (WGS) entry which is preliminary data.</text>
</comment>
<feature type="domain" description="MHD2" evidence="3">
    <location>
        <begin position="882"/>
        <end position="993"/>
    </location>
</feature>